<name>A0ABY6FWT4_9MICC</name>
<protein>
    <submittedName>
        <fullName evidence="10">LysM peptidoglycan-binding domain-containing C40 family peptidase</fullName>
    </submittedName>
</protein>
<evidence type="ECO:0000256" key="5">
    <source>
        <dbReference type="ARBA" id="ARBA00022801"/>
    </source>
</evidence>
<proteinExistence type="inferred from homology"/>
<comment type="similarity">
    <text evidence="1">Belongs to the peptidase C40 family.</text>
</comment>
<gene>
    <name evidence="10" type="ORF">N9A08_07630</name>
</gene>
<dbReference type="SUPFAM" id="SSF54001">
    <property type="entry name" value="Cysteine proteinases"/>
    <property type="match status" value="1"/>
</dbReference>
<dbReference type="CDD" id="cd00118">
    <property type="entry name" value="LysM"/>
    <property type="match status" value="1"/>
</dbReference>
<evidence type="ECO:0000256" key="1">
    <source>
        <dbReference type="ARBA" id="ARBA00007074"/>
    </source>
</evidence>
<dbReference type="Proteomes" id="UP001063368">
    <property type="component" value="Chromosome"/>
</dbReference>
<keyword evidence="11" id="KW-1185">Reference proteome</keyword>
<dbReference type="RefSeq" id="WP_263128901.1">
    <property type="nucleotide sequence ID" value="NZ_CP106856.1"/>
</dbReference>
<dbReference type="PROSITE" id="PS51782">
    <property type="entry name" value="LYSM"/>
    <property type="match status" value="1"/>
</dbReference>
<dbReference type="PROSITE" id="PS51935">
    <property type="entry name" value="NLPC_P60"/>
    <property type="match status" value="1"/>
</dbReference>
<keyword evidence="2" id="KW-0645">Protease</keyword>
<sequence length="308" mass="30114">MSSKNRGRHCAESSIWTSIAKAAPVKARTVTGTAAAVVAGSGLMFGMAAPAQASAVINETPAPAASTFAPAAQPAAPQPAVAPAAETPAPAAAVTHTVVSGDTLSEISASYGVTLDSVLALNGLSLASIIYPGDVITVSGEAAAAPAVAAAPVETYVPAETYAAPAEAAAPAASYTDPGTFTGYESNVTTQAVTPAPAAAASGAGAIMVSSAYSQLGAMQDCTVLVEQALRAAGHSVGDLSPAQLAAYGTPVSDPQPGDMIYYANGGAGVPHIAIYIGDGQAIHSGMNGNQTVIATANLGSGPVYYRA</sequence>
<keyword evidence="5" id="KW-0378">Hydrolase</keyword>
<dbReference type="EMBL" id="CP106856">
    <property type="protein sequence ID" value="UYB37492.1"/>
    <property type="molecule type" value="Genomic_DNA"/>
</dbReference>
<keyword evidence="4" id="KW-0677">Repeat</keyword>
<evidence type="ECO:0000259" key="8">
    <source>
        <dbReference type="PROSITE" id="PS51782"/>
    </source>
</evidence>
<feature type="domain" description="LysM" evidence="8">
    <location>
        <begin position="94"/>
        <end position="138"/>
    </location>
</feature>
<dbReference type="Pfam" id="PF01476">
    <property type="entry name" value="LysM"/>
    <property type="match status" value="1"/>
</dbReference>
<evidence type="ECO:0000256" key="6">
    <source>
        <dbReference type="ARBA" id="ARBA00022807"/>
    </source>
</evidence>
<keyword evidence="3" id="KW-0732">Signal</keyword>
<dbReference type="SUPFAM" id="SSF54106">
    <property type="entry name" value="LysM domain"/>
    <property type="match status" value="1"/>
</dbReference>
<evidence type="ECO:0000259" key="9">
    <source>
        <dbReference type="PROSITE" id="PS51935"/>
    </source>
</evidence>
<dbReference type="PANTHER" id="PTHR33734">
    <property type="entry name" value="LYSM DOMAIN-CONTAINING GPI-ANCHORED PROTEIN 2"/>
    <property type="match status" value="1"/>
</dbReference>
<dbReference type="Gene3D" id="3.90.1720.10">
    <property type="entry name" value="endopeptidase domain like (from Nostoc punctiforme)"/>
    <property type="match status" value="1"/>
</dbReference>
<feature type="domain" description="NlpC/P60" evidence="9">
    <location>
        <begin position="190"/>
        <end position="308"/>
    </location>
</feature>
<evidence type="ECO:0000256" key="4">
    <source>
        <dbReference type="ARBA" id="ARBA00022737"/>
    </source>
</evidence>
<dbReference type="Gene3D" id="3.10.350.10">
    <property type="entry name" value="LysM domain"/>
    <property type="match status" value="1"/>
</dbReference>
<dbReference type="PANTHER" id="PTHR33734:SF22">
    <property type="entry name" value="MEMBRANE-BOUND LYTIC MUREIN TRANSGLYCOSYLASE D"/>
    <property type="match status" value="1"/>
</dbReference>
<evidence type="ECO:0000256" key="2">
    <source>
        <dbReference type="ARBA" id="ARBA00022670"/>
    </source>
</evidence>
<evidence type="ECO:0000313" key="11">
    <source>
        <dbReference type="Proteomes" id="UP001063368"/>
    </source>
</evidence>
<evidence type="ECO:0000256" key="7">
    <source>
        <dbReference type="ARBA" id="ARBA00023316"/>
    </source>
</evidence>
<evidence type="ECO:0000256" key="3">
    <source>
        <dbReference type="ARBA" id="ARBA00022729"/>
    </source>
</evidence>
<dbReference type="InterPro" id="IPR036779">
    <property type="entry name" value="LysM_dom_sf"/>
</dbReference>
<reference evidence="10" key="1">
    <citation type="submission" date="2022-09" db="EMBL/GenBank/DDBJ databases">
        <authorList>
            <person name="Li D."/>
            <person name="Cheng J."/>
            <person name="Li Y."/>
        </authorList>
    </citation>
    <scope>NUCLEOTIDE SEQUENCE</scope>
    <source>
        <strain evidence="10">DL</strain>
    </source>
</reference>
<keyword evidence="6" id="KW-0788">Thiol protease</keyword>
<accession>A0ABY6FWT4</accession>
<evidence type="ECO:0000313" key="10">
    <source>
        <dbReference type="EMBL" id="UYB37492.1"/>
    </source>
</evidence>
<dbReference type="SMART" id="SM00257">
    <property type="entry name" value="LysM"/>
    <property type="match status" value="1"/>
</dbReference>
<dbReference type="InterPro" id="IPR038765">
    <property type="entry name" value="Papain-like_cys_pep_sf"/>
</dbReference>
<dbReference type="InterPro" id="IPR018392">
    <property type="entry name" value="LysM"/>
</dbReference>
<dbReference type="Pfam" id="PF00877">
    <property type="entry name" value="NLPC_P60"/>
    <property type="match status" value="1"/>
</dbReference>
<keyword evidence="7" id="KW-0961">Cell wall biogenesis/degradation</keyword>
<organism evidence="10 11">
    <name type="scientific">Arthrobacter koreensis</name>
    <dbReference type="NCBI Taxonomy" id="199136"/>
    <lineage>
        <taxon>Bacteria</taxon>
        <taxon>Bacillati</taxon>
        <taxon>Actinomycetota</taxon>
        <taxon>Actinomycetes</taxon>
        <taxon>Micrococcales</taxon>
        <taxon>Micrococcaceae</taxon>
        <taxon>Arthrobacter</taxon>
    </lineage>
</organism>
<dbReference type="InterPro" id="IPR000064">
    <property type="entry name" value="NLP_P60_dom"/>
</dbReference>